<dbReference type="EMBL" id="FNAJ01000015">
    <property type="protein sequence ID" value="SDE93912.1"/>
    <property type="molecule type" value="Genomic_DNA"/>
</dbReference>
<proteinExistence type="predicted"/>
<reference evidence="2 3" key="1">
    <citation type="submission" date="2016-10" db="EMBL/GenBank/DDBJ databases">
        <authorList>
            <person name="Varghese N."/>
            <person name="Submissions S."/>
        </authorList>
    </citation>
    <scope>NUCLEOTIDE SEQUENCE [LARGE SCALE GENOMIC DNA]</scope>
    <source>
        <strain evidence="2 3">DSM 2260</strain>
    </source>
</reference>
<protein>
    <submittedName>
        <fullName evidence="2">Immunity protein 49</fullName>
    </submittedName>
</protein>
<comment type="caution">
    <text evidence="1">The sequence shown here is derived from an EMBL/GenBank/DDBJ whole genome shotgun (WGS) entry which is preliminary data.</text>
</comment>
<accession>A0A511HA20</accession>
<dbReference type="AlphaFoldDB" id="A0A511HA20"/>
<dbReference type="Proteomes" id="UP000321224">
    <property type="component" value="Unassembled WGS sequence"/>
</dbReference>
<dbReference type="EMBL" id="BJVY01000009">
    <property type="protein sequence ID" value="GEL70382.1"/>
    <property type="molecule type" value="Genomic_DNA"/>
</dbReference>
<name>A0A511HA20_9BACT</name>
<sequence length="247" mass="27595">MLKMDFIRENAFFAVEELEKGLKQPLTAIQRETLLTRLSTYLRIAAISTLLVEADTLAFQRCLRQSATARRDLLAEAQARSDATPGRFACASRTEPLFDALAAGEAGLAQEIARHSPRQWSEKDEFEDDFRYADFLHELLLAGTQGLSAGAERALSAFQQCSADTGSTRLAVCEALASADQNAFDLALDELLVERAQEFKDAGVPSHPERFQTERHIFVEGLALLRLAEGRQLRTHPEYRMLPRLAR</sequence>
<evidence type="ECO:0000313" key="4">
    <source>
        <dbReference type="Proteomes" id="UP000321224"/>
    </source>
</evidence>
<organism evidence="1 4">
    <name type="scientific">Myxococcus virescens</name>
    <dbReference type="NCBI Taxonomy" id="83456"/>
    <lineage>
        <taxon>Bacteria</taxon>
        <taxon>Pseudomonadati</taxon>
        <taxon>Myxococcota</taxon>
        <taxon>Myxococcia</taxon>
        <taxon>Myxococcales</taxon>
        <taxon>Cystobacterineae</taxon>
        <taxon>Myxococcaceae</taxon>
        <taxon>Myxococcus</taxon>
    </lineage>
</organism>
<keyword evidence="3" id="KW-1185">Reference proteome</keyword>
<reference evidence="1 4" key="2">
    <citation type="submission" date="2019-07" db="EMBL/GenBank/DDBJ databases">
        <title>Whole genome shotgun sequence of Myxococcus virescens NBRC 100334.</title>
        <authorList>
            <person name="Hosoyama A."/>
            <person name="Uohara A."/>
            <person name="Ohji S."/>
            <person name="Ichikawa N."/>
        </authorList>
    </citation>
    <scope>NUCLEOTIDE SEQUENCE [LARGE SCALE GENOMIC DNA]</scope>
    <source>
        <strain evidence="1 4">NBRC 100334</strain>
    </source>
</reference>
<evidence type="ECO:0000313" key="3">
    <source>
        <dbReference type="Proteomes" id="UP000198717"/>
    </source>
</evidence>
<dbReference type="Proteomes" id="UP000198717">
    <property type="component" value="Unassembled WGS sequence"/>
</dbReference>
<gene>
    <name evidence="1" type="ORF">MVI01_21660</name>
    <name evidence="2" type="ORF">SAMN04488504_11559</name>
</gene>
<evidence type="ECO:0000313" key="2">
    <source>
        <dbReference type="EMBL" id="SDE93912.1"/>
    </source>
</evidence>
<evidence type="ECO:0000313" key="1">
    <source>
        <dbReference type="EMBL" id="GEL70382.1"/>
    </source>
</evidence>